<dbReference type="KEGG" id="txy:Thexy_1759"/>
<evidence type="ECO:0000313" key="2">
    <source>
        <dbReference type="EMBL" id="AEF17786.1"/>
    </source>
</evidence>
<gene>
    <name evidence="2" type="ordered locus">Thexy_1759</name>
</gene>
<reference evidence="2" key="1">
    <citation type="submission" date="2011-05" db="EMBL/GenBank/DDBJ databases">
        <title>Complete sequence of Thermoanaerobacterium xylanolyticum LX-11.</title>
        <authorList>
            <consortium name="US DOE Joint Genome Institute"/>
            <person name="Lucas S."/>
            <person name="Han J."/>
            <person name="Lapidus A."/>
            <person name="Cheng J.-F."/>
            <person name="Goodwin L."/>
            <person name="Pitluck S."/>
            <person name="Peters L."/>
            <person name="Mikhailova N."/>
            <person name="Lu M."/>
            <person name="Han C."/>
            <person name="Tapia R."/>
            <person name="Land M."/>
            <person name="Hauser L."/>
            <person name="Kyrpides N."/>
            <person name="Ivanova N."/>
            <person name="Pagani I."/>
            <person name="Hemme C."/>
            <person name="Woyke T."/>
        </authorList>
    </citation>
    <scope>NUCLEOTIDE SEQUENCE</scope>
    <source>
        <strain evidence="2">LX-11</strain>
    </source>
</reference>
<dbReference type="RefSeq" id="WP_013788520.1">
    <property type="nucleotide sequence ID" value="NC_015555.1"/>
</dbReference>
<name>F6BII7_THEXL</name>
<organism evidence="2 3">
    <name type="scientific">Thermoanaerobacterium xylanolyticum (strain ATCC 49914 / DSM 7097 / LX-11)</name>
    <dbReference type="NCBI Taxonomy" id="858215"/>
    <lineage>
        <taxon>Bacteria</taxon>
        <taxon>Bacillati</taxon>
        <taxon>Bacillota</taxon>
        <taxon>Clostridia</taxon>
        <taxon>Thermoanaerobacterales</taxon>
        <taxon>Thermoanaerobacteraceae</taxon>
        <taxon>Thermoanaerobacterium</taxon>
    </lineage>
</organism>
<dbReference type="STRING" id="858215.Thexy_1759"/>
<feature type="coiled-coil region" evidence="1">
    <location>
        <begin position="6"/>
        <end position="33"/>
    </location>
</feature>
<accession>F6BII7</accession>
<dbReference type="AlphaFoldDB" id="F6BII7"/>
<evidence type="ECO:0000313" key="3">
    <source>
        <dbReference type="Proteomes" id="UP000007239"/>
    </source>
</evidence>
<protein>
    <submittedName>
        <fullName evidence="2">Uncharacterized protein</fullName>
    </submittedName>
</protein>
<dbReference type="EMBL" id="CP002739">
    <property type="protein sequence ID" value="AEF17786.1"/>
    <property type="molecule type" value="Genomic_DNA"/>
</dbReference>
<sequence length="48" mass="5526">MTKSILETINNKIKELQKNLILLKSVAQDVNEENIKGKMLFCYNITIS</sequence>
<dbReference type="eggNOG" id="COG2445">
    <property type="taxonomic scope" value="Bacteria"/>
</dbReference>
<proteinExistence type="predicted"/>
<evidence type="ECO:0000256" key="1">
    <source>
        <dbReference type="SAM" id="Coils"/>
    </source>
</evidence>
<dbReference type="HOGENOM" id="CLU_3158853_0_0_9"/>
<keyword evidence="1" id="KW-0175">Coiled coil</keyword>
<dbReference type="Proteomes" id="UP000007239">
    <property type="component" value="Chromosome"/>
</dbReference>
<keyword evidence="3" id="KW-1185">Reference proteome</keyword>